<keyword evidence="1" id="KW-0812">Transmembrane</keyword>
<accession>A0A8D5ZI92</accession>
<evidence type="ECO:0008006" key="4">
    <source>
        <dbReference type="Google" id="ProtNLM"/>
    </source>
</evidence>
<dbReference type="InterPro" id="IPR009272">
    <property type="entry name" value="DUF929"/>
</dbReference>
<keyword evidence="1" id="KW-0472">Membrane</keyword>
<gene>
    <name evidence="2" type="ORF">KN1_17060</name>
</gene>
<dbReference type="KEGG" id="csty:KN1_17060"/>
<dbReference type="RefSeq" id="WP_221287013.1">
    <property type="nucleotide sequence ID" value="NZ_AP024597.1"/>
</dbReference>
<organism evidence="2 3">
    <name type="scientific">Stygiolobus caldivivus</name>
    <dbReference type="NCBI Taxonomy" id="2824673"/>
    <lineage>
        <taxon>Archaea</taxon>
        <taxon>Thermoproteota</taxon>
        <taxon>Thermoprotei</taxon>
        <taxon>Sulfolobales</taxon>
        <taxon>Sulfolobaceae</taxon>
        <taxon>Stygiolobus</taxon>
    </lineage>
</organism>
<evidence type="ECO:0000256" key="1">
    <source>
        <dbReference type="SAM" id="Phobius"/>
    </source>
</evidence>
<protein>
    <recommendedName>
        <fullName evidence="4">DUF929 domain-containing protein</fullName>
    </recommendedName>
</protein>
<dbReference type="GeneID" id="66163427"/>
<proteinExistence type="predicted"/>
<reference evidence="2 3" key="1">
    <citation type="submission" date="2021-04" db="EMBL/GenBank/DDBJ databases">
        <title>Complete genome sequence of Stygiolobus sp. KN-1.</title>
        <authorList>
            <person name="Nakamura K."/>
            <person name="Sakai H."/>
            <person name="Kurosawa N."/>
        </authorList>
    </citation>
    <scope>NUCLEOTIDE SEQUENCE [LARGE SCALE GENOMIC DNA]</scope>
    <source>
        <strain evidence="2 3">KN-1</strain>
    </source>
</reference>
<sequence length="274" mass="29648">MNKKGLIGIVIAVVIVIAVLLVGMHYYGSLSTSSAQLAKPATSNSILPQSSIPAGTFIKVNNQDYAPPGKVIVVEQSWLGCPVGAAASWAIYNVIKNYGNVSVEYHYSDPDHRPANIPGLIFTGFKSDGELEFYVAYVYNEYLNASYNGTPIPTDQLIPVGEQVLVEELESMGVPNATEVANTIIHYEVNVTVSNYGKPAALYVVPPHLNFAILVSGPNGTYIVDTPIVNPTTLEGYSPQYVYQHLDSFTQIIQASNMIQNIITEAYPTGECPT</sequence>
<dbReference type="Proteomes" id="UP000825123">
    <property type="component" value="Chromosome"/>
</dbReference>
<keyword evidence="3" id="KW-1185">Reference proteome</keyword>
<dbReference type="EMBL" id="AP024597">
    <property type="protein sequence ID" value="BCU70409.1"/>
    <property type="molecule type" value="Genomic_DNA"/>
</dbReference>
<dbReference type="AlphaFoldDB" id="A0A8D5ZI92"/>
<evidence type="ECO:0000313" key="3">
    <source>
        <dbReference type="Proteomes" id="UP000825123"/>
    </source>
</evidence>
<keyword evidence="1" id="KW-1133">Transmembrane helix</keyword>
<dbReference type="Pfam" id="PF06053">
    <property type="entry name" value="DUF929"/>
    <property type="match status" value="1"/>
</dbReference>
<feature type="transmembrane region" description="Helical" evidence="1">
    <location>
        <begin position="7"/>
        <end position="27"/>
    </location>
</feature>
<evidence type="ECO:0000313" key="2">
    <source>
        <dbReference type="EMBL" id="BCU70409.1"/>
    </source>
</evidence>
<name>A0A8D5ZI92_9CREN</name>